<dbReference type="PANTHER" id="PTHR41534:SF2">
    <property type="entry name" value="3-PHENYLPROPIONATE_CINNAMIC ACID DIOXYGENASE SUBUNIT BETA"/>
    <property type="match status" value="1"/>
</dbReference>
<dbReference type="Gene3D" id="3.10.450.50">
    <property type="match status" value="1"/>
</dbReference>
<comment type="caution">
    <text evidence="4">The sequence shown here is derived from an EMBL/GenBank/DDBJ whole genome shotgun (WGS) entry which is preliminary data.</text>
</comment>
<evidence type="ECO:0000256" key="1">
    <source>
        <dbReference type="ARBA" id="ARBA00009570"/>
    </source>
</evidence>
<evidence type="ECO:0000256" key="3">
    <source>
        <dbReference type="SAM" id="MobiDB-lite"/>
    </source>
</evidence>
<dbReference type="AlphaFoldDB" id="A0A495K8B4"/>
<evidence type="ECO:0000313" key="4">
    <source>
        <dbReference type="EMBL" id="RKR96794.1"/>
    </source>
</evidence>
<sequence length="198" mass="21964">MTDTVTTPKPKPKPKPGAWAAATEGRDLPVSFVPTTDPRIVRATDLIAREAELLDQKSYEPWQQLYSDDALYVIPIDPDEEDFANSLNMVYDDARMRQLRVTRMTEGYAIAAVDSATTARTVSRFVPAGVVDTEDGSTVEVRAAQVLIAYKRGRHDIWAANVDYTIRVAATAQEDKIVRKVIRLIDGRDEVPAAGFLL</sequence>
<comment type="similarity">
    <text evidence="1">Belongs to the bacterial ring-hydroxylating dioxygenase beta subunit family.</text>
</comment>
<dbReference type="GO" id="GO:0051213">
    <property type="term" value="F:dioxygenase activity"/>
    <property type="evidence" value="ECO:0007669"/>
    <property type="project" value="UniProtKB-KW"/>
</dbReference>
<dbReference type="RefSeq" id="WP_084248003.1">
    <property type="nucleotide sequence ID" value="NZ_CBCRXS010000003.1"/>
</dbReference>
<dbReference type="Proteomes" id="UP000274762">
    <property type="component" value="Unassembled WGS sequence"/>
</dbReference>
<gene>
    <name evidence="4" type="ORF">DFJ75_3649</name>
</gene>
<evidence type="ECO:0000256" key="2">
    <source>
        <dbReference type="ARBA" id="ARBA00023002"/>
    </source>
</evidence>
<dbReference type="SUPFAM" id="SSF54427">
    <property type="entry name" value="NTF2-like"/>
    <property type="match status" value="1"/>
</dbReference>
<keyword evidence="2" id="KW-0560">Oxidoreductase</keyword>
<name>A0A495K8B4_WILMA</name>
<dbReference type="GO" id="GO:0019380">
    <property type="term" value="P:3-phenylpropionate catabolic process"/>
    <property type="evidence" value="ECO:0007669"/>
    <property type="project" value="TreeGrafter"/>
</dbReference>
<dbReference type="OrthoDB" id="3212009at2"/>
<organism evidence="4 5">
    <name type="scientific">Williamsia marianensis</name>
    <dbReference type="NCBI Taxonomy" id="85044"/>
    <lineage>
        <taxon>Bacteria</taxon>
        <taxon>Bacillati</taxon>
        <taxon>Actinomycetota</taxon>
        <taxon>Actinomycetes</taxon>
        <taxon>Mycobacteriales</taxon>
        <taxon>Nocardiaceae</taxon>
        <taxon>Williamsia</taxon>
    </lineage>
</organism>
<dbReference type="Pfam" id="PF00866">
    <property type="entry name" value="Ring_hydroxyl_B"/>
    <property type="match status" value="1"/>
</dbReference>
<reference evidence="4 5" key="1">
    <citation type="submission" date="2018-10" db="EMBL/GenBank/DDBJ databases">
        <title>Sequencing the genomes of 1000 actinobacteria strains.</title>
        <authorList>
            <person name="Klenk H.-P."/>
        </authorList>
    </citation>
    <scope>NUCLEOTIDE SEQUENCE [LARGE SCALE GENOMIC DNA]</scope>
    <source>
        <strain evidence="4 5">DSM 44343</strain>
    </source>
</reference>
<dbReference type="InterPro" id="IPR032710">
    <property type="entry name" value="NTF2-like_dom_sf"/>
</dbReference>
<evidence type="ECO:0000313" key="5">
    <source>
        <dbReference type="Proteomes" id="UP000274762"/>
    </source>
</evidence>
<dbReference type="EMBL" id="RBKV01000001">
    <property type="protein sequence ID" value="RKR96794.1"/>
    <property type="molecule type" value="Genomic_DNA"/>
</dbReference>
<accession>A0A495K8B4</accession>
<feature type="region of interest" description="Disordered" evidence="3">
    <location>
        <begin position="1"/>
        <end position="21"/>
    </location>
</feature>
<dbReference type="InterPro" id="IPR000391">
    <property type="entry name" value="Rng_hydr_dOase-bsu"/>
</dbReference>
<dbReference type="PANTHER" id="PTHR41534">
    <property type="entry name" value="BLR3401 PROTEIN"/>
    <property type="match status" value="1"/>
</dbReference>
<proteinExistence type="inferred from homology"/>
<protein>
    <submittedName>
        <fullName evidence="4">3-phenylpropionate/cinnamic acid dioxygenase small subunit</fullName>
    </submittedName>
</protein>
<keyword evidence="4" id="KW-0223">Dioxygenase</keyword>